<proteinExistence type="predicted"/>
<dbReference type="Proteomes" id="UP000199705">
    <property type="component" value="Unassembled WGS sequence"/>
</dbReference>
<reference evidence="2" key="1">
    <citation type="submission" date="2016-10" db="EMBL/GenBank/DDBJ databases">
        <authorList>
            <person name="Varghese N."/>
            <person name="Submissions S."/>
        </authorList>
    </citation>
    <scope>NUCLEOTIDE SEQUENCE [LARGE SCALE GENOMIC DNA]</scope>
    <source>
        <strain evidence="2">Gh-67</strain>
    </source>
</reference>
<gene>
    <name evidence="1" type="ORF">SAMN05192573_104170</name>
</gene>
<evidence type="ECO:0000313" key="2">
    <source>
        <dbReference type="Proteomes" id="UP000199705"/>
    </source>
</evidence>
<protein>
    <submittedName>
        <fullName evidence="1">Uncharacterized protein</fullName>
    </submittedName>
</protein>
<dbReference type="AlphaFoldDB" id="A0A1G7VTX6"/>
<accession>A0A1G7VTX6</accession>
<keyword evidence="2" id="KW-1185">Reference proteome</keyword>
<dbReference type="STRING" id="551996.SAMN05192573_104170"/>
<name>A0A1G7VTX6_9SPHI</name>
<organism evidence="1 2">
    <name type="scientific">Mucilaginibacter gossypii</name>
    <dbReference type="NCBI Taxonomy" id="551996"/>
    <lineage>
        <taxon>Bacteria</taxon>
        <taxon>Pseudomonadati</taxon>
        <taxon>Bacteroidota</taxon>
        <taxon>Sphingobacteriia</taxon>
        <taxon>Sphingobacteriales</taxon>
        <taxon>Sphingobacteriaceae</taxon>
        <taxon>Mucilaginibacter</taxon>
    </lineage>
</organism>
<evidence type="ECO:0000313" key="1">
    <source>
        <dbReference type="EMBL" id="SDG62859.1"/>
    </source>
</evidence>
<dbReference type="EMBL" id="FNCG01000004">
    <property type="protein sequence ID" value="SDG62859.1"/>
    <property type="molecule type" value="Genomic_DNA"/>
</dbReference>
<sequence length="31" mass="3690">MELVITDTAKEDIRFFLKKNHHLLVLANRSH</sequence>